<reference evidence="1" key="1">
    <citation type="submission" date="2021-06" db="EMBL/GenBank/DDBJ databases">
        <authorList>
            <person name="Kallberg Y."/>
            <person name="Tangrot J."/>
            <person name="Rosling A."/>
        </authorList>
    </citation>
    <scope>NUCLEOTIDE SEQUENCE</scope>
    <source>
        <strain evidence="1">CL356</strain>
    </source>
</reference>
<dbReference type="Proteomes" id="UP000789525">
    <property type="component" value="Unassembled WGS sequence"/>
</dbReference>
<evidence type="ECO:0000313" key="2">
    <source>
        <dbReference type="Proteomes" id="UP000789525"/>
    </source>
</evidence>
<feature type="non-terminal residue" evidence="1">
    <location>
        <position position="132"/>
    </location>
</feature>
<proteinExistence type="predicted"/>
<comment type="caution">
    <text evidence="1">The sequence shown here is derived from an EMBL/GenBank/DDBJ whole genome shotgun (WGS) entry which is preliminary data.</text>
</comment>
<evidence type="ECO:0000313" key="1">
    <source>
        <dbReference type="EMBL" id="CAG8762446.1"/>
    </source>
</evidence>
<accession>A0ACA9QTG2</accession>
<feature type="non-terminal residue" evidence="1">
    <location>
        <position position="1"/>
    </location>
</feature>
<protein>
    <submittedName>
        <fullName evidence="1">16634_t:CDS:1</fullName>
    </submittedName>
</protein>
<name>A0ACA9QTG2_9GLOM</name>
<gene>
    <name evidence="1" type="ORF">ACOLOM_LOCUS13269</name>
</gene>
<keyword evidence="2" id="KW-1185">Reference proteome</keyword>
<dbReference type="EMBL" id="CAJVPT010059713">
    <property type="protein sequence ID" value="CAG8762446.1"/>
    <property type="molecule type" value="Genomic_DNA"/>
</dbReference>
<organism evidence="1 2">
    <name type="scientific">Acaulospora colombiana</name>
    <dbReference type="NCBI Taxonomy" id="27376"/>
    <lineage>
        <taxon>Eukaryota</taxon>
        <taxon>Fungi</taxon>
        <taxon>Fungi incertae sedis</taxon>
        <taxon>Mucoromycota</taxon>
        <taxon>Glomeromycotina</taxon>
        <taxon>Glomeromycetes</taxon>
        <taxon>Diversisporales</taxon>
        <taxon>Acaulosporaceae</taxon>
        <taxon>Acaulospora</taxon>
    </lineage>
</organism>
<sequence>ENPGATLVMHTLPLEKGPVIDEKVDEDGPSRKRRKLASPVEDIPRLISVVEIVKREYSKSASKLSRGSSPSGPALHQYNLLGCLSTKEENEQQDELLAALDRKNYVQRTGTPYMKIYLSTRIQEDLEKDGAT</sequence>